<evidence type="ECO:0000313" key="4">
    <source>
        <dbReference type="Proteomes" id="UP001595805"/>
    </source>
</evidence>
<evidence type="ECO:0000313" key="3">
    <source>
        <dbReference type="EMBL" id="MFC3879770.1"/>
    </source>
</evidence>
<organism evidence="3 4">
    <name type="scientific">Algoriphagus namhaensis</name>
    <dbReference type="NCBI Taxonomy" id="915353"/>
    <lineage>
        <taxon>Bacteria</taxon>
        <taxon>Pseudomonadati</taxon>
        <taxon>Bacteroidota</taxon>
        <taxon>Cytophagia</taxon>
        <taxon>Cytophagales</taxon>
        <taxon>Cyclobacteriaceae</taxon>
        <taxon>Algoriphagus</taxon>
    </lineage>
</organism>
<dbReference type="RefSeq" id="WP_377904505.1">
    <property type="nucleotide sequence ID" value="NZ_JBHRZS010000006.1"/>
</dbReference>
<comment type="caution">
    <text evidence="3">The sequence shown here is derived from an EMBL/GenBank/DDBJ whole genome shotgun (WGS) entry which is preliminary data.</text>
</comment>
<accession>A0ABV8AQ11</accession>
<dbReference type="InterPro" id="IPR045749">
    <property type="entry name" value="DUF6090"/>
</dbReference>
<feature type="transmembrane region" description="Helical" evidence="2">
    <location>
        <begin position="28"/>
        <end position="49"/>
    </location>
</feature>
<sequence length="247" mass="29049">MLARINTMISFLRKIRQKLLQQNRVTRYLVYAAGEIFLVVIGILIALSINNWNESNQLEREELQLLEEMAVELEEQQKDLIFNIGYHETAKNSAELLLSLLQNQGEYHDSLKQHFLNVYQFTVLNNRQNAFAALKSKGITLIQNDSLRFIISGYYEERIPFQILAQEVTMKQNVELSHQHLELFKGFSWSAPFEPWDFEELKNNRAYLSWLSYVIGNRSFEISSFNLTLERNQQLIAAIREELSRKK</sequence>
<evidence type="ECO:0000256" key="1">
    <source>
        <dbReference type="SAM" id="Coils"/>
    </source>
</evidence>
<gene>
    <name evidence="3" type="ORF">ACFOSV_06265</name>
</gene>
<keyword evidence="2" id="KW-1133">Transmembrane helix</keyword>
<protein>
    <submittedName>
        <fullName evidence="3">DUF6090 family protein</fullName>
    </submittedName>
</protein>
<dbReference type="Pfam" id="PF19578">
    <property type="entry name" value="DUF6090"/>
    <property type="match status" value="1"/>
</dbReference>
<dbReference type="EMBL" id="JBHRZS010000006">
    <property type="protein sequence ID" value="MFC3879770.1"/>
    <property type="molecule type" value="Genomic_DNA"/>
</dbReference>
<feature type="coiled-coil region" evidence="1">
    <location>
        <begin position="49"/>
        <end position="83"/>
    </location>
</feature>
<name>A0ABV8AQ11_9BACT</name>
<proteinExistence type="predicted"/>
<keyword evidence="4" id="KW-1185">Reference proteome</keyword>
<evidence type="ECO:0000256" key="2">
    <source>
        <dbReference type="SAM" id="Phobius"/>
    </source>
</evidence>
<keyword evidence="1" id="KW-0175">Coiled coil</keyword>
<keyword evidence="2" id="KW-0472">Membrane</keyword>
<reference evidence="4" key="1">
    <citation type="journal article" date="2019" name="Int. J. Syst. Evol. Microbiol.">
        <title>The Global Catalogue of Microorganisms (GCM) 10K type strain sequencing project: providing services to taxonomists for standard genome sequencing and annotation.</title>
        <authorList>
            <consortium name="The Broad Institute Genomics Platform"/>
            <consortium name="The Broad Institute Genome Sequencing Center for Infectious Disease"/>
            <person name="Wu L."/>
            <person name="Ma J."/>
        </authorList>
    </citation>
    <scope>NUCLEOTIDE SEQUENCE [LARGE SCALE GENOMIC DNA]</scope>
    <source>
        <strain evidence="4">CCUG 60523</strain>
    </source>
</reference>
<keyword evidence="2" id="KW-0812">Transmembrane</keyword>
<dbReference type="Proteomes" id="UP001595805">
    <property type="component" value="Unassembled WGS sequence"/>
</dbReference>